<dbReference type="SUPFAM" id="SSF46689">
    <property type="entry name" value="Homeodomain-like"/>
    <property type="match status" value="1"/>
</dbReference>
<dbReference type="FunFam" id="1.10.10.60:FF:000055">
    <property type="entry name" value="Homeobox protein Hox-A5"/>
    <property type="match status" value="1"/>
</dbReference>
<dbReference type="InterPro" id="IPR050296">
    <property type="entry name" value="Antp_homeobox"/>
</dbReference>
<dbReference type="GO" id="GO:0009952">
    <property type="term" value="P:anterior/posterior pattern specification"/>
    <property type="evidence" value="ECO:0007669"/>
    <property type="project" value="TreeGrafter"/>
</dbReference>
<evidence type="ECO:0000259" key="11">
    <source>
        <dbReference type="PROSITE" id="PS50071"/>
    </source>
</evidence>
<evidence type="ECO:0000256" key="10">
    <source>
        <dbReference type="SAM" id="MobiDB-lite"/>
    </source>
</evidence>
<dbReference type="PRINTS" id="PR00025">
    <property type="entry name" value="ANTENNAPEDIA"/>
</dbReference>
<dbReference type="Pfam" id="PF00046">
    <property type="entry name" value="Homeodomain"/>
    <property type="match status" value="1"/>
</dbReference>
<evidence type="ECO:0000256" key="5">
    <source>
        <dbReference type="ARBA" id="ARBA00023155"/>
    </source>
</evidence>
<dbReference type="InterPro" id="IPR020479">
    <property type="entry name" value="HD_metazoa"/>
</dbReference>
<comment type="caution">
    <text evidence="12">The sequence shown here is derived from an EMBL/GenBank/DDBJ whole genome shotgun (WGS) entry which is preliminary data.</text>
</comment>
<proteinExistence type="inferred from homology"/>
<dbReference type="PROSITE" id="PS50071">
    <property type="entry name" value="HOMEOBOX_2"/>
    <property type="match status" value="1"/>
</dbReference>
<feature type="DNA-binding region" description="Homeobox" evidence="7">
    <location>
        <begin position="223"/>
        <end position="282"/>
    </location>
</feature>
<reference evidence="13" key="1">
    <citation type="submission" date="2023-01" db="EMBL/GenBank/DDBJ databases">
        <title>Key to firefly adult light organ development and bioluminescence: homeobox transcription factors regulate luciferase expression and transportation to peroxisome.</title>
        <authorList>
            <person name="Fu X."/>
        </authorList>
    </citation>
    <scope>NUCLEOTIDE SEQUENCE [LARGE SCALE GENOMIC DNA]</scope>
</reference>
<evidence type="ECO:0000256" key="4">
    <source>
        <dbReference type="ARBA" id="ARBA00023125"/>
    </source>
</evidence>
<dbReference type="AlphaFoldDB" id="A0AAN7Q8M2"/>
<keyword evidence="6 7" id="KW-0539">Nucleus</keyword>
<dbReference type="PROSITE" id="PS00027">
    <property type="entry name" value="HOMEOBOX_1"/>
    <property type="match status" value="1"/>
</dbReference>
<dbReference type="SMART" id="SM00389">
    <property type="entry name" value="HOX"/>
    <property type="match status" value="1"/>
</dbReference>
<gene>
    <name evidence="12" type="ORF">RN001_006164</name>
</gene>
<dbReference type="PRINTS" id="PR00024">
    <property type="entry name" value="HOMEOBOX"/>
</dbReference>
<evidence type="ECO:0000256" key="1">
    <source>
        <dbReference type="ARBA" id="ARBA00004123"/>
    </source>
</evidence>
<keyword evidence="5 7" id="KW-0371">Homeobox</keyword>
<comment type="subcellular location">
    <subcellularLocation>
        <location evidence="1 7 8">Nucleus</location>
    </subcellularLocation>
</comment>
<name>A0AAN7Q8M2_9COLE</name>
<evidence type="ECO:0000256" key="7">
    <source>
        <dbReference type="PROSITE-ProRule" id="PRU00108"/>
    </source>
</evidence>
<keyword evidence="4 7" id="KW-0238">DNA-binding</keyword>
<evidence type="ECO:0000313" key="12">
    <source>
        <dbReference type="EMBL" id="KAK4882845.1"/>
    </source>
</evidence>
<evidence type="ECO:0000313" key="13">
    <source>
        <dbReference type="Proteomes" id="UP001353858"/>
    </source>
</evidence>
<keyword evidence="3" id="KW-0217">Developmental protein</keyword>
<comment type="similarity">
    <text evidence="2 9">Belongs to the Antp homeobox family.</text>
</comment>
<organism evidence="12 13">
    <name type="scientific">Aquatica leii</name>
    <dbReference type="NCBI Taxonomy" id="1421715"/>
    <lineage>
        <taxon>Eukaryota</taxon>
        <taxon>Metazoa</taxon>
        <taxon>Ecdysozoa</taxon>
        <taxon>Arthropoda</taxon>
        <taxon>Hexapoda</taxon>
        <taxon>Insecta</taxon>
        <taxon>Pterygota</taxon>
        <taxon>Neoptera</taxon>
        <taxon>Endopterygota</taxon>
        <taxon>Coleoptera</taxon>
        <taxon>Polyphaga</taxon>
        <taxon>Elateriformia</taxon>
        <taxon>Elateroidea</taxon>
        <taxon>Lampyridae</taxon>
        <taxon>Luciolinae</taxon>
        <taxon>Aquatica</taxon>
    </lineage>
</organism>
<evidence type="ECO:0000256" key="6">
    <source>
        <dbReference type="ARBA" id="ARBA00023242"/>
    </source>
</evidence>
<evidence type="ECO:0000256" key="9">
    <source>
        <dbReference type="RuleBase" id="RU004442"/>
    </source>
</evidence>
<dbReference type="Gene3D" id="1.10.10.60">
    <property type="entry name" value="Homeodomain-like"/>
    <property type="match status" value="1"/>
</dbReference>
<evidence type="ECO:0000256" key="8">
    <source>
        <dbReference type="RuleBase" id="RU000682"/>
    </source>
</evidence>
<dbReference type="InterPro" id="IPR009057">
    <property type="entry name" value="Homeodomain-like_sf"/>
</dbReference>
<dbReference type="EMBL" id="JARPUR010000002">
    <property type="protein sequence ID" value="KAK4882845.1"/>
    <property type="molecule type" value="Genomic_DNA"/>
</dbReference>
<evidence type="ECO:0000256" key="3">
    <source>
        <dbReference type="ARBA" id="ARBA00022473"/>
    </source>
</evidence>
<dbReference type="Proteomes" id="UP001353858">
    <property type="component" value="Unassembled WGS sequence"/>
</dbReference>
<accession>A0AAN7Q8M2</accession>
<feature type="region of interest" description="Disordered" evidence="10">
    <location>
        <begin position="181"/>
        <end position="202"/>
    </location>
</feature>
<dbReference type="InterPro" id="IPR001356">
    <property type="entry name" value="HD"/>
</dbReference>
<keyword evidence="13" id="KW-1185">Reference proteome</keyword>
<dbReference type="InterPro" id="IPR017995">
    <property type="entry name" value="Homeobox_antennapedia"/>
</dbReference>
<sequence>MSAHTQSASDYWNYQNQQFYEHFRQQSYETNFYSNYNPSFGDNSSCALNENADNRNCIKREYSVNYNKYTDVPQLNLDNTQSYDAINVGSLPTSPQVPSTNGEESFRGDYTDIRNYVSRWPTFNNTEETQTTPEPPKEIKDDSPALRALLTKPHDKKINPRFDLPSNVETIREHFQNICVKTEPSTEKKSKSPAKGEESAKTNFPQLNNYYPWMKNSDVTQGGKRTRQTYTRYQTLELEKEFHFNRYLTRRRRIEISHALCLTERQIKIWFQNRRMKAKKDNKFSPVEDCTEQDDINMNNTITSTNSSSSPYTNINSPELCANNCVICDCFLVIEFFLC</sequence>
<dbReference type="GO" id="GO:0005634">
    <property type="term" value="C:nucleus"/>
    <property type="evidence" value="ECO:0007669"/>
    <property type="project" value="UniProtKB-SubCell"/>
</dbReference>
<feature type="domain" description="Homeobox" evidence="11">
    <location>
        <begin position="221"/>
        <end position="281"/>
    </location>
</feature>
<dbReference type="GO" id="GO:0000981">
    <property type="term" value="F:DNA-binding transcription factor activity, RNA polymerase II-specific"/>
    <property type="evidence" value="ECO:0007669"/>
    <property type="project" value="InterPro"/>
</dbReference>
<dbReference type="GO" id="GO:0000978">
    <property type="term" value="F:RNA polymerase II cis-regulatory region sequence-specific DNA binding"/>
    <property type="evidence" value="ECO:0007669"/>
    <property type="project" value="TreeGrafter"/>
</dbReference>
<dbReference type="CDD" id="cd00086">
    <property type="entry name" value="homeodomain"/>
    <property type="match status" value="1"/>
</dbReference>
<feature type="compositionally biased region" description="Basic and acidic residues" evidence="10">
    <location>
        <begin position="184"/>
        <end position="200"/>
    </location>
</feature>
<evidence type="ECO:0000256" key="2">
    <source>
        <dbReference type="ARBA" id="ARBA00009107"/>
    </source>
</evidence>
<dbReference type="PANTHER" id="PTHR45659:SF4">
    <property type="entry name" value="HOMEOBOX PROTEIN ABDOMINAL-A"/>
    <property type="match status" value="1"/>
</dbReference>
<dbReference type="InterPro" id="IPR017970">
    <property type="entry name" value="Homeobox_CS"/>
</dbReference>
<protein>
    <recommendedName>
        <fullName evidence="11">Homeobox domain-containing protein</fullName>
    </recommendedName>
</protein>
<dbReference type="PANTHER" id="PTHR45659">
    <property type="entry name" value="HOMEOBOX PROTEIN HOX"/>
    <property type="match status" value="1"/>
</dbReference>